<dbReference type="PANTHER" id="PTHR45657:SF68">
    <property type="entry name" value="PHOSPHATIDYLINOSITOL_PHOSPHATIDYLCHOLINE TRANSFER PROTEIN SFH10"/>
    <property type="match status" value="1"/>
</dbReference>
<evidence type="ECO:0000256" key="1">
    <source>
        <dbReference type="ARBA" id="ARBA00004184"/>
    </source>
</evidence>
<dbReference type="OrthoDB" id="1434354at2759"/>
<name>A0A2Z6NMS3_TRISU</name>
<dbReference type="PANTHER" id="PTHR45657">
    <property type="entry name" value="CRAL-TRIO DOMAIN-CONTAINING PROTEIN YKL091C-RELATED"/>
    <property type="match status" value="1"/>
</dbReference>
<dbReference type="GO" id="GO:0012505">
    <property type="term" value="C:endomembrane system"/>
    <property type="evidence" value="ECO:0007669"/>
    <property type="project" value="UniProtKB-SubCell"/>
</dbReference>
<dbReference type="InterPro" id="IPR051026">
    <property type="entry name" value="PI/PC_transfer"/>
</dbReference>
<gene>
    <name evidence="2" type="ORF">TSUD_22780</name>
</gene>
<sequence length="130" mass="15184">MLAEFTPLFLRATQSSSDSASNSFFVFNLQASTSTSFRFNFVFTFVHFNSSSFSPWFVDLQIRSSSSSFKFHIVLRFHLRSTFSSDSPTFRFLKARIFEIDKSKLMWSDMLKWRKEFGADTIGEVGTWFM</sequence>
<comment type="subcellular location">
    <subcellularLocation>
        <location evidence="1">Endomembrane system</location>
        <topology evidence="1">Peripheral membrane protein</topology>
    </subcellularLocation>
</comment>
<dbReference type="InterPro" id="IPR036273">
    <property type="entry name" value="CRAL/TRIO_N_dom_sf"/>
</dbReference>
<evidence type="ECO:0000313" key="2">
    <source>
        <dbReference type="EMBL" id="GAU37862.1"/>
    </source>
</evidence>
<dbReference type="Proteomes" id="UP000242715">
    <property type="component" value="Unassembled WGS sequence"/>
</dbReference>
<evidence type="ECO:0008006" key="4">
    <source>
        <dbReference type="Google" id="ProtNLM"/>
    </source>
</evidence>
<accession>A0A2Z6NMS3</accession>
<dbReference type="SUPFAM" id="SSF46938">
    <property type="entry name" value="CRAL/TRIO N-terminal domain"/>
    <property type="match status" value="1"/>
</dbReference>
<organism evidence="2 3">
    <name type="scientific">Trifolium subterraneum</name>
    <name type="common">Subterranean clover</name>
    <dbReference type="NCBI Taxonomy" id="3900"/>
    <lineage>
        <taxon>Eukaryota</taxon>
        <taxon>Viridiplantae</taxon>
        <taxon>Streptophyta</taxon>
        <taxon>Embryophyta</taxon>
        <taxon>Tracheophyta</taxon>
        <taxon>Spermatophyta</taxon>
        <taxon>Magnoliopsida</taxon>
        <taxon>eudicotyledons</taxon>
        <taxon>Gunneridae</taxon>
        <taxon>Pentapetalae</taxon>
        <taxon>rosids</taxon>
        <taxon>fabids</taxon>
        <taxon>Fabales</taxon>
        <taxon>Fabaceae</taxon>
        <taxon>Papilionoideae</taxon>
        <taxon>50 kb inversion clade</taxon>
        <taxon>NPAAA clade</taxon>
        <taxon>Hologalegina</taxon>
        <taxon>IRL clade</taxon>
        <taxon>Trifolieae</taxon>
        <taxon>Trifolium</taxon>
    </lineage>
</organism>
<dbReference type="EMBL" id="DF973692">
    <property type="protein sequence ID" value="GAU37862.1"/>
    <property type="molecule type" value="Genomic_DNA"/>
</dbReference>
<reference evidence="3" key="1">
    <citation type="journal article" date="2017" name="Front. Plant Sci.">
        <title>Climate Clever Clovers: New Paradigm to Reduce the Environmental Footprint of Ruminants by Breeding Low Methanogenic Forages Utilizing Haplotype Variation.</title>
        <authorList>
            <person name="Kaur P."/>
            <person name="Appels R."/>
            <person name="Bayer P.E."/>
            <person name="Keeble-Gagnere G."/>
            <person name="Wang J."/>
            <person name="Hirakawa H."/>
            <person name="Shirasawa K."/>
            <person name="Vercoe P."/>
            <person name="Stefanova K."/>
            <person name="Durmic Z."/>
            <person name="Nichols P."/>
            <person name="Revell C."/>
            <person name="Isobe S.N."/>
            <person name="Edwards D."/>
            <person name="Erskine W."/>
        </authorList>
    </citation>
    <scope>NUCLEOTIDE SEQUENCE [LARGE SCALE GENOMIC DNA]</scope>
    <source>
        <strain evidence="3">cv. Daliak</strain>
    </source>
</reference>
<proteinExistence type="predicted"/>
<keyword evidence="3" id="KW-1185">Reference proteome</keyword>
<dbReference type="AlphaFoldDB" id="A0A2Z6NMS3"/>
<evidence type="ECO:0000313" key="3">
    <source>
        <dbReference type="Proteomes" id="UP000242715"/>
    </source>
</evidence>
<protein>
    <recommendedName>
        <fullName evidence="4">CRAL/TRIO N-terminal domain-containing protein</fullName>
    </recommendedName>
</protein>
<dbReference type="Gene3D" id="1.10.8.20">
    <property type="entry name" value="N-terminal domain of phosphatidylinositol transfer protein sec14p"/>
    <property type="match status" value="1"/>
</dbReference>